<organism evidence="15 16">
    <name type="scientific">Caenorhabditis angaria</name>
    <dbReference type="NCBI Taxonomy" id="860376"/>
    <lineage>
        <taxon>Eukaryota</taxon>
        <taxon>Metazoa</taxon>
        <taxon>Ecdysozoa</taxon>
        <taxon>Nematoda</taxon>
        <taxon>Chromadorea</taxon>
        <taxon>Rhabditida</taxon>
        <taxon>Rhabditina</taxon>
        <taxon>Rhabditomorpha</taxon>
        <taxon>Rhabditoidea</taxon>
        <taxon>Rhabditidae</taxon>
        <taxon>Peloderinae</taxon>
        <taxon>Caenorhabditis</taxon>
    </lineage>
</organism>
<feature type="domain" description="Nudix hydrolase" evidence="14">
    <location>
        <begin position="40"/>
        <end position="203"/>
    </location>
</feature>
<dbReference type="GO" id="GO:0019693">
    <property type="term" value="P:ribose phosphate metabolic process"/>
    <property type="evidence" value="ECO:0007669"/>
    <property type="project" value="TreeGrafter"/>
</dbReference>
<dbReference type="GO" id="GO:0003676">
    <property type="term" value="F:nucleic acid binding"/>
    <property type="evidence" value="ECO:0007669"/>
    <property type="project" value="InterPro"/>
</dbReference>
<dbReference type="FunFam" id="3.90.79.10:FF:000035">
    <property type="entry name" value="Uridine diphosphate glucose pyrophosphatase"/>
    <property type="match status" value="1"/>
</dbReference>
<dbReference type="InterPro" id="IPR000086">
    <property type="entry name" value="NUDIX_hydrolase_dom"/>
</dbReference>
<dbReference type="Gene3D" id="3.90.79.10">
    <property type="entry name" value="Nucleoside Triphosphate Pyrophosphohydrolase"/>
    <property type="match status" value="2"/>
</dbReference>
<dbReference type="GO" id="GO:0006753">
    <property type="term" value="P:nucleoside phosphate metabolic process"/>
    <property type="evidence" value="ECO:0007669"/>
    <property type="project" value="TreeGrafter"/>
</dbReference>
<protein>
    <recommendedName>
        <fullName evidence="12">Uridine diphosphate glucose pyrophosphatase NUDT14</fullName>
        <ecNumber evidence="11">3.6.1.45</ecNumber>
    </recommendedName>
    <alternativeName>
        <fullName evidence="13">Nucleoside diphosphate-linked moiety X motif 14</fullName>
    </alternativeName>
</protein>
<comment type="function">
    <text evidence="10">Hydrolyzes UDP-glucose to glucose 1-phosphate and UMP and ADP-ribose to ribose 5-phosphate and AMP. The physiological substrate is probably UDP-glucose. Poor activity on other substrates such as ADP-glucose, CDP-glucose, GDP-glucose and GDP-mannose.</text>
</comment>
<sequence>MVEGKLKNVSYISNFVSKYQRGLEMTYEIDGQVHTGEFNVKMGSVAILLFDTDLQKFLLVRQFRPAMFTSTILKNKENYGKDYSDIKWEEYDTECGYTMELCAGLIDKEGLTPEQIAFEEVEEECGYKVDKLTPIATFIVGSHQSGNAQYLFYAEIDSSKKISEGGGNVHEGEVITKVYVTLEQARHYVYASENNEYAEINGPPGVLFAFQWWFLKDRLKMLENSNFNWIPRPVKSVSNIRFSSEFDKTKYGYNPKRMNFTINGIKRTWDLALCPSSAAAILIDSEKRELILLELQRVQVLVGKLRNAKENIGKSLESIDFTKANPLEGVTLELVTAKVPDFEDPQIKLKQHLETIGYKDVKNSKLIAKVVPGIGQSGDTQHIFLVDVKNSQNQNETRIPFSALPSLFKQNLIGPPNVYYAIGFVIDQKDYFSMIRVIRCLIGKRCCSSNPLPTQTITEISLQNNLTDEENNSEIMKKFGEETPSSSTDLKIFEEPLTSAKIAEAHRKKLETGVATFRKIVYSNGELDNSNLNEPPSPENPHPFNGNDLPPVYSHSLVPFVNHSPVLRFLIDIGTNLADIENSNPAIGKYLMRLRIEDIKSKIELMQEVGFQDSEIGEYLTRNPFFLLQDVNDMRARLNYLELKKFQPKEILKIVKEYRYWLNCGVKLIDSRLGWIQQQFKLTAKATREIIVKEPRIIMFGTGPIERIIKMILKEFNFSQNQLKELIIDDPRLFMMDAKLISRNYRFIRDVMRINNETIMENPFILRCSISSLKTRHDFLKKMGRSNYRLAEKKESKNDRTPLEEAETSKENVELVDLNDFLRPSDAEFAKFAAKTYPVVYEKFLRNS</sequence>
<gene>
    <name evidence="15" type="ORF">CAMP_LOCUS15532</name>
</gene>
<name>A0A9P1IXG7_9PELO</name>
<evidence type="ECO:0000256" key="7">
    <source>
        <dbReference type="ARBA" id="ARBA00022842"/>
    </source>
</evidence>
<reference evidence="15" key="1">
    <citation type="submission" date="2022-11" db="EMBL/GenBank/DDBJ databases">
        <authorList>
            <person name="Kikuchi T."/>
        </authorList>
    </citation>
    <scope>NUCLEOTIDE SEQUENCE</scope>
    <source>
        <strain evidence="15">PS1010</strain>
    </source>
</reference>
<evidence type="ECO:0000313" key="15">
    <source>
        <dbReference type="EMBL" id="CAI5452895.1"/>
    </source>
</evidence>
<evidence type="ECO:0000259" key="14">
    <source>
        <dbReference type="PROSITE" id="PS51462"/>
    </source>
</evidence>
<comment type="catalytic activity">
    <reaction evidence="9">
        <text>UDP-sugar + H2O = UMP + alpha-D-aldose 1-phosphate.</text>
        <dbReference type="EC" id="3.6.1.45"/>
    </reaction>
</comment>
<dbReference type="SMART" id="SM00733">
    <property type="entry name" value="Mterf"/>
    <property type="match status" value="5"/>
</dbReference>
<dbReference type="AlphaFoldDB" id="A0A9P1IXG7"/>
<evidence type="ECO:0000256" key="9">
    <source>
        <dbReference type="ARBA" id="ARBA00051086"/>
    </source>
</evidence>
<keyword evidence="16" id="KW-1185">Reference proteome</keyword>
<keyword evidence="8" id="KW-0809">Transit peptide</keyword>
<evidence type="ECO:0000256" key="10">
    <source>
        <dbReference type="ARBA" id="ARBA00054674"/>
    </source>
</evidence>
<evidence type="ECO:0000256" key="5">
    <source>
        <dbReference type="ARBA" id="ARBA00022490"/>
    </source>
</evidence>
<dbReference type="NCBIfam" id="TIGR00052">
    <property type="entry name" value="nudix-type nucleoside diphosphatase, YffH/AdpP family"/>
    <property type="match status" value="1"/>
</dbReference>
<evidence type="ECO:0000256" key="8">
    <source>
        <dbReference type="ARBA" id="ARBA00022946"/>
    </source>
</evidence>
<keyword evidence="5" id="KW-0963">Cytoplasm</keyword>
<dbReference type="GO" id="GO:0005737">
    <property type="term" value="C:cytoplasm"/>
    <property type="evidence" value="ECO:0007669"/>
    <property type="project" value="UniProtKB-SubCell"/>
</dbReference>
<dbReference type="Pfam" id="PF02536">
    <property type="entry name" value="mTERF"/>
    <property type="match status" value="1"/>
</dbReference>
<dbReference type="SUPFAM" id="SSF55811">
    <property type="entry name" value="Nudix"/>
    <property type="match status" value="1"/>
</dbReference>
<dbReference type="PANTHER" id="PTHR11839">
    <property type="entry name" value="UDP/ADP-SUGAR PYROPHOSPHATASE"/>
    <property type="match status" value="1"/>
</dbReference>
<dbReference type="GO" id="GO:0008768">
    <property type="term" value="F:UDP-sugar diphosphatase activity"/>
    <property type="evidence" value="ECO:0007669"/>
    <property type="project" value="UniProtKB-EC"/>
</dbReference>
<comment type="cofactor">
    <cofactor evidence="1">
        <name>Mg(2+)</name>
        <dbReference type="ChEBI" id="CHEBI:18420"/>
    </cofactor>
</comment>
<dbReference type="CDD" id="cd18887">
    <property type="entry name" value="NUDIX_UGPPase_Nudt14"/>
    <property type="match status" value="1"/>
</dbReference>
<dbReference type="Proteomes" id="UP001152747">
    <property type="component" value="Unassembled WGS sequence"/>
</dbReference>
<dbReference type="PANTHER" id="PTHR11839:SF15">
    <property type="entry name" value="URIDINE DIPHOSPHATE GLUCOSE PYROPHOSPHATASE NUDT14"/>
    <property type="match status" value="1"/>
</dbReference>
<comment type="subunit">
    <text evidence="4">Homodimer.</text>
</comment>
<comment type="similarity">
    <text evidence="3">Belongs to the mTERF family.</text>
</comment>
<dbReference type="OrthoDB" id="10249920at2759"/>
<evidence type="ECO:0000256" key="13">
    <source>
        <dbReference type="ARBA" id="ARBA00080475"/>
    </source>
</evidence>
<dbReference type="InterPro" id="IPR004385">
    <property type="entry name" value="NDP_pyrophosphatase"/>
</dbReference>
<dbReference type="InterPro" id="IPR038538">
    <property type="entry name" value="MTERF_sf"/>
</dbReference>
<dbReference type="Gene3D" id="1.25.70.10">
    <property type="entry name" value="Transcription termination factor 3, mitochondrial"/>
    <property type="match status" value="1"/>
</dbReference>
<comment type="subcellular location">
    <subcellularLocation>
        <location evidence="2">Cytoplasm</location>
    </subcellularLocation>
</comment>
<keyword evidence="6" id="KW-0378">Hydrolase</keyword>
<evidence type="ECO:0000313" key="16">
    <source>
        <dbReference type="Proteomes" id="UP001152747"/>
    </source>
</evidence>
<dbReference type="InterPro" id="IPR015797">
    <property type="entry name" value="NUDIX_hydrolase-like_dom_sf"/>
</dbReference>
<accession>A0A9P1IXG7</accession>
<dbReference type="EMBL" id="CANHGI010000005">
    <property type="protein sequence ID" value="CAI5452895.1"/>
    <property type="molecule type" value="Genomic_DNA"/>
</dbReference>
<evidence type="ECO:0000256" key="1">
    <source>
        <dbReference type="ARBA" id="ARBA00001946"/>
    </source>
</evidence>
<dbReference type="EC" id="3.6.1.45" evidence="11"/>
<evidence type="ECO:0000256" key="6">
    <source>
        <dbReference type="ARBA" id="ARBA00022801"/>
    </source>
</evidence>
<evidence type="ECO:0000256" key="3">
    <source>
        <dbReference type="ARBA" id="ARBA00007692"/>
    </source>
</evidence>
<comment type="caution">
    <text evidence="15">The sequence shown here is derived from an EMBL/GenBank/DDBJ whole genome shotgun (WGS) entry which is preliminary data.</text>
</comment>
<evidence type="ECO:0000256" key="4">
    <source>
        <dbReference type="ARBA" id="ARBA00011738"/>
    </source>
</evidence>
<dbReference type="PROSITE" id="PS51462">
    <property type="entry name" value="NUDIX"/>
    <property type="match status" value="1"/>
</dbReference>
<evidence type="ECO:0000256" key="2">
    <source>
        <dbReference type="ARBA" id="ARBA00004496"/>
    </source>
</evidence>
<evidence type="ECO:0000256" key="12">
    <source>
        <dbReference type="ARBA" id="ARBA00071467"/>
    </source>
</evidence>
<keyword evidence="7" id="KW-0460">Magnesium</keyword>
<evidence type="ECO:0000256" key="11">
    <source>
        <dbReference type="ARBA" id="ARBA00066480"/>
    </source>
</evidence>
<proteinExistence type="inferred from homology"/>
<dbReference type="InterPro" id="IPR003690">
    <property type="entry name" value="MTERF"/>
</dbReference>
<dbReference type="GO" id="GO:0046872">
    <property type="term" value="F:metal ion binding"/>
    <property type="evidence" value="ECO:0007669"/>
    <property type="project" value="InterPro"/>
</dbReference>